<keyword evidence="3" id="KW-1185">Reference proteome</keyword>
<proteinExistence type="predicted"/>
<dbReference type="EMBL" id="CAJNAS010000006">
    <property type="protein sequence ID" value="CAE6888473.1"/>
    <property type="molecule type" value="Genomic_DNA"/>
</dbReference>
<dbReference type="Proteomes" id="UP000675121">
    <property type="component" value="Unassembled WGS sequence"/>
</dbReference>
<sequence length="87" mass="9559">MLKRLKTMLAVIKPGDTLLSRHDDGNVTPSGSEGVGEAHLRHTASLRASHPGKRRRHERAGHRARKPGAAVGQARTGTPLSHRYRLR</sequence>
<dbReference type="RefSeq" id="WP_201078158.1">
    <property type="nucleotide sequence ID" value="NZ_CAJNAS010000006.1"/>
</dbReference>
<comment type="caution">
    <text evidence="2">The sequence shown here is derived from an EMBL/GenBank/DDBJ whole genome shotgun (WGS) entry which is preliminary data.</text>
</comment>
<feature type="compositionally biased region" description="Basic residues" evidence="1">
    <location>
        <begin position="50"/>
        <end position="66"/>
    </location>
</feature>
<reference evidence="2" key="1">
    <citation type="submission" date="2021-02" db="EMBL/GenBank/DDBJ databases">
        <authorList>
            <person name="Vanwijnsberghe S."/>
        </authorList>
    </citation>
    <scope>NUCLEOTIDE SEQUENCE</scope>
    <source>
        <strain evidence="2">R-70211</strain>
    </source>
</reference>
<organism evidence="2 3">
    <name type="scientific">Paraburkholderia domus</name>
    <dbReference type="NCBI Taxonomy" id="2793075"/>
    <lineage>
        <taxon>Bacteria</taxon>
        <taxon>Pseudomonadati</taxon>
        <taxon>Pseudomonadota</taxon>
        <taxon>Betaproteobacteria</taxon>
        <taxon>Burkholderiales</taxon>
        <taxon>Burkholderiaceae</taxon>
        <taxon>Paraburkholderia</taxon>
    </lineage>
</organism>
<feature type="region of interest" description="Disordered" evidence="1">
    <location>
        <begin position="20"/>
        <end position="87"/>
    </location>
</feature>
<accession>A0A9N8MQW4</accession>
<name>A0A9N8MQW4_9BURK</name>
<dbReference type="AlphaFoldDB" id="A0A9N8MQW4"/>
<evidence type="ECO:0000313" key="3">
    <source>
        <dbReference type="Proteomes" id="UP000675121"/>
    </source>
</evidence>
<evidence type="ECO:0000256" key="1">
    <source>
        <dbReference type="SAM" id="MobiDB-lite"/>
    </source>
</evidence>
<evidence type="ECO:0000313" key="2">
    <source>
        <dbReference type="EMBL" id="CAE6888473.1"/>
    </source>
</evidence>
<gene>
    <name evidence="2" type="ORF">R70211_02560</name>
</gene>
<protein>
    <submittedName>
        <fullName evidence="2">Uncharacterized protein</fullName>
    </submittedName>
</protein>